<sequence length="67" mass="7440">MDIQLEDIKGEPVGYECTEGFGLAAVQIGVLERIFVMDIQLEDIKGEPVGYECTGKFCMINPEITEL</sequence>
<reference evidence="3" key="1">
    <citation type="journal article" date="2007" name="Science">
        <title>Draft genome of the filarial nematode parasite Brugia malayi.</title>
        <authorList>
            <person name="Ghedin E."/>
            <person name="Wang S."/>
            <person name="Spiro D."/>
            <person name="Caler E."/>
            <person name="Zhao Q."/>
            <person name="Crabtree J."/>
            <person name="Allen J.E."/>
            <person name="Delcher A.L."/>
            <person name="Guiliano D.B."/>
            <person name="Miranda-Saavedra D."/>
            <person name="Angiuoli S.V."/>
            <person name="Creasy T."/>
            <person name="Amedeo P."/>
            <person name="Haas B."/>
            <person name="El-Sayed N.M."/>
            <person name="Wortman J.R."/>
            <person name="Feldblyum T."/>
            <person name="Tallon L."/>
            <person name="Schatz M."/>
            <person name="Shumway M."/>
            <person name="Koo H."/>
            <person name="Salzberg S.L."/>
            <person name="Schobel S."/>
            <person name="Pertea M."/>
            <person name="Pop M."/>
            <person name="White O."/>
            <person name="Barton G.J."/>
            <person name="Carlow C.K."/>
            <person name="Crawford M.J."/>
            <person name="Daub J."/>
            <person name="Dimmic M.W."/>
            <person name="Estes C.F."/>
            <person name="Foster J.M."/>
            <person name="Ganatra M."/>
            <person name="Gregory W.F."/>
            <person name="Johnson N.M."/>
            <person name="Jin J."/>
            <person name="Komuniecki R."/>
            <person name="Korf I."/>
            <person name="Kumar S."/>
            <person name="Laney S."/>
            <person name="Li B.W."/>
            <person name="Li W."/>
            <person name="Lindblom T.H."/>
            <person name="Lustigman S."/>
            <person name="Ma D."/>
            <person name="Maina C.V."/>
            <person name="Martin D.M."/>
            <person name="McCarter J.P."/>
            <person name="McReynolds L."/>
            <person name="Mitreva M."/>
            <person name="Nutman T.B."/>
            <person name="Parkinson J."/>
            <person name="Peregrin-Alvarez J.M."/>
            <person name="Poole C."/>
            <person name="Ren Q."/>
            <person name="Saunders L."/>
            <person name="Sluder A.E."/>
            <person name="Smith K."/>
            <person name="Stanke M."/>
            <person name="Unnasch T.R."/>
            <person name="Ware J."/>
            <person name="Wei A.D."/>
            <person name="Weil G."/>
            <person name="Williams D.J."/>
            <person name="Zhang Y."/>
            <person name="Williams S.A."/>
            <person name="Fraser-Liggett C."/>
            <person name="Slatko B."/>
            <person name="Blaxter M.L."/>
            <person name="Scott A.L."/>
        </authorList>
    </citation>
    <scope>NUCLEOTIDE SEQUENCE</scope>
    <source>
        <strain evidence="3">FR3</strain>
    </source>
</reference>
<comment type="similarity">
    <text evidence="1">Belongs to the polypeptide deformylase family.</text>
</comment>
<dbReference type="GO" id="GO:0042586">
    <property type="term" value="F:peptide deformylase activity"/>
    <property type="evidence" value="ECO:0007669"/>
    <property type="project" value="UniProtKB-EC"/>
</dbReference>
<reference evidence="3" key="2">
    <citation type="submission" date="2012-12" db="EMBL/GenBank/DDBJ databases">
        <authorList>
            <person name="Gao Y.W."/>
            <person name="Fan S.T."/>
            <person name="Sun H.T."/>
            <person name="Wang Z."/>
            <person name="Gao X.L."/>
            <person name="Li Y.G."/>
            <person name="Wang T.C."/>
            <person name="Zhang K."/>
            <person name="Xu W.W."/>
            <person name="Yu Z.J."/>
            <person name="Xia X.Z."/>
        </authorList>
    </citation>
    <scope>NUCLEOTIDE SEQUENCE</scope>
    <source>
        <strain evidence="3">FR3</strain>
    </source>
</reference>
<evidence type="ECO:0000256" key="1">
    <source>
        <dbReference type="ARBA" id="ARBA00010759"/>
    </source>
</evidence>
<name>A0A0J9Y820_BRUMA</name>
<organism evidence="3">
    <name type="scientific">Brugia malayi</name>
    <name type="common">Filarial nematode worm</name>
    <dbReference type="NCBI Taxonomy" id="6279"/>
    <lineage>
        <taxon>Eukaryota</taxon>
        <taxon>Metazoa</taxon>
        <taxon>Ecdysozoa</taxon>
        <taxon>Nematoda</taxon>
        <taxon>Chromadorea</taxon>
        <taxon>Rhabditida</taxon>
        <taxon>Spirurina</taxon>
        <taxon>Spiruromorpha</taxon>
        <taxon>Filarioidea</taxon>
        <taxon>Onchocercidae</taxon>
        <taxon>Brugia</taxon>
    </lineage>
</organism>
<gene>
    <name evidence="3" type="primary">Bm9468</name>
    <name evidence="3" type="ORF">BM_Bm9468</name>
</gene>
<dbReference type="EMBL" id="LN856918">
    <property type="protein sequence ID" value="CDQ03720.1"/>
    <property type="molecule type" value="Genomic_DNA"/>
</dbReference>
<proteinExistence type="inferred from homology"/>
<dbReference type="InterPro" id="IPR023635">
    <property type="entry name" value="Peptide_deformylase"/>
</dbReference>
<protein>
    <recommendedName>
        <fullName evidence="2">peptide deformylase</fullName>
        <ecNumber evidence="2">3.5.1.88</ecNumber>
    </recommendedName>
</protein>
<dbReference type="InterPro" id="IPR036821">
    <property type="entry name" value="Peptide_deformylase_sf"/>
</dbReference>
<dbReference type="EC" id="3.5.1.88" evidence="2"/>
<dbReference type="SUPFAM" id="SSF56420">
    <property type="entry name" value="Peptide deformylase"/>
    <property type="match status" value="1"/>
</dbReference>
<dbReference type="Pfam" id="PF01327">
    <property type="entry name" value="Pep_deformylase"/>
    <property type="match status" value="1"/>
</dbReference>
<dbReference type="AlphaFoldDB" id="A0A0J9Y820"/>
<accession>A0A0J9Y820</accession>
<evidence type="ECO:0000256" key="2">
    <source>
        <dbReference type="ARBA" id="ARBA00012175"/>
    </source>
</evidence>
<evidence type="ECO:0000313" key="3">
    <source>
        <dbReference type="EMBL" id="CDQ03720.1"/>
    </source>
</evidence>
<dbReference type="Gene3D" id="3.90.45.10">
    <property type="entry name" value="Peptide deformylase"/>
    <property type="match status" value="1"/>
</dbReference>